<dbReference type="NCBIfam" id="TIGR00148">
    <property type="entry name" value="UbiD family decarboxylase"/>
    <property type="match status" value="1"/>
</dbReference>
<dbReference type="InterPro" id="IPR022390">
    <property type="entry name" value="HBDC"/>
</dbReference>
<dbReference type="RefSeq" id="WP_213236359.1">
    <property type="nucleotide sequence ID" value="NZ_JAHBCL010000010.1"/>
</dbReference>
<accession>A0ABS5PR26</accession>
<dbReference type="Proteomes" id="UP000746471">
    <property type="component" value="Unassembled WGS sequence"/>
</dbReference>
<proteinExistence type="inferred from homology"/>
<dbReference type="Gene3D" id="1.20.5.570">
    <property type="entry name" value="Single helix bin"/>
    <property type="match status" value="1"/>
</dbReference>
<dbReference type="SUPFAM" id="SSF50475">
    <property type="entry name" value="FMN-binding split barrel"/>
    <property type="match status" value="1"/>
</dbReference>
<protein>
    <submittedName>
        <fullName evidence="5">Menaquinone biosynthesis decarboxylase</fullName>
    </submittedName>
</protein>
<dbReference type="InterPro" id="IPR049381">
    <property type="entry name" value="UbiD-like_C"/>
</dbReference>
<keyword evidence="6" id="KW-1185">Reference proteome</keyword>
<feature type="domain" description="3-octaprenyl-4-hydroxybenzoate carboxy-lyase-like Rift-related" evidence="2">
    <location>
        <begin position="119"/>
        <end position="314"/>
    </location>
</feature>
<dbReference type="EMBL" id="JAHBCL010000010">
    <property type="protein sequence ID" value="MBS7526502.1"/>
    <property type="molecule type" value="Genomic_DNA"/>
</dbReference>
<dbReference type="InterPro" id="IPR048304">
    <property type="entry name" value="UbiD_Rift_dom"/>
</dbReference>
<dbReference type="Gene3D" id="3.40.1670.10">
    <property type="entry name" value="UbiD C-terminal domain-like"/>
    <property type="match status" value="1"/>
</dbReference>
<name>A0ABS5PR26_9FIRM</name>
<evidence type="ECO:0000259" key="4">
    <source>
        <dbReference type="Pfam" id="PF20696"/>
    </source>
</evidence>
<dbReference type="InterPro" id="IPR002830">
    <property type="entry name" value="UbiD"/>
</dbReference>
<dbReference type="InterPro" id="IPR049383">
    <property type="entry name" value="UbiD-like_N"/>
</dbReference>
<feature type="domain" description="3-octaprenyl-4-hydroxybenzoate carboxy-lyase-like C-terminal" evidence="4">
    <location>
        <begin position="319"/>
        <end position="442"/>
    </location>
</feature>
<evidence type="ECO:0000256" key="1">
    <source>
        <dbReference type="ARBA" id="ARBA00010021"/>
    </source>
</evidence>
<comment type="caution">
    <text evidence="5">The sequence shown here is derived from an EMBL/GenBank/DDBJ whole genome shotgun (WGS) entry which is preliminary data.</text>
</comment>
<feature type="domain" description="3-octaprenyl-4-hydroxybenzoate carboxy-lyase-like N-terminal" evidence="3">
    <location>
        <begin position="10"/>
        <end position="85"/>
    </location>
</feature>
<evidence type="ECO:0000259" key="2">
    <source>
        <dbReference type="Pfam" id="PF01977"/>
    </source>
</evidence>
<evidence type="ECO:0000313" key="6">
    <source>
        <dbReference type="Proteomes" id="UP000746471"/>
    </source>
</evidence>
<dbReference type="Pfam" id="PF01977">
    <property type="entry name" value="UbiD"/>
    <property type="match status" value="1"/>
</dbReference>
<dbReference type="NCBIfam" id="TIGR03701">
    <property type="entry name" value="mena_SCO4490"/>
    <property type="match status" value="1"/>
</dbReference>
<evidence type="ECO:0000259" key="3">
    <source>
        <dbReference type="Pfam" id="PF20695"/>
    </source>
</evidence>
<dbReference type="Pfam" id="PF20695">
    <property type="entry name" value="UbiD_N"/>
    <property type="match status" value="1"/>
</dbReference>
<reference evidence="5 6" key="1">
    <citation type="submission" date="2021-05" db="EMBL/GenBank/DDBJ databases">
        <title>Fusibacter ferrireducens sp. nov., an anaerobic, sulfur- and Fe-reducing bacterium isolated from the mangrove sediment.</title>
        <authorList>
            <person name="Qiu D."/>
        </authorList>
    </citation>
    <scope>NUCLEOTIDE SEQUENCE [LARGE SCALE GENOMIC DNA]</scope>
    <source>
        <strain evidence="5 6">DSM 12116</strain>
    </source>
</reference>
<comment type="similarity">
    <text evidence="1">Belongs to the UbiD family.</text>
</comment>
<evidence type="ECO:0000313" key="5">
    <source>
        <dbReference type="EMBL" id="MBS7526502.1"/>
    </source>
</evidence>
<dbReference type="PANTHER" id="PTHR30108:SF17">
    <property type="entry name" value="FERULIC ACID DECARBOXYLASE 1"/>
    <property type="match status" value="1"/>
</dbReference>
<sequence length="580" mass="65113">MTYRDLTSYIRALEHHGWLKTIESEVDPELEITEITDRISKQSGPALMFKHVKGSPYPLIINAMGTYERLALGLGVVQLDDIANRIARYLDIKSYSTLLGKIKAIPALAPLPFIFPRRVRRGACQEVIEAPDLNTLPIIKCWPQDGGKYITLPLVFTKDPETGQQNVGMYRLQVYDAQTTGMHWHLHKDGREIYEKYRKIGRRMPVSVAIGCDPTVIYSATAPLPKMIDEMIFAGFLKNRPVKMVKSITNDILVPADAEFILEGYVDLNEKRREGPFGDHTGYYSLEDDYPVFHLEKLTRKRHPIYPTTIVGKPPMEDCYLGKATERIFLPLLKLQCPEIVDMDFPLEGVFHNCAIVAIKKAFPLHGNKILSALWGLGQMMYTKMIIIVDEDVALHDYANVVKTLLSNATAPSHYILSEGPLDALDHASNRPLQGFRLGIDATRKLSSEDSGKPLSNATIEKAIESIGRGELAIQAFDKTEGLTTKAYFMQQQANHHALVLVDPWIDTGSLSTVAWKIFNNIDPARDISLHTRTDGSLFIGIDATKKGPADGLERPWPDDIVMSDDIIAKVTERWQSYGL</sequence>
<dbReference type="PANTHER" id="PTHR30108">
    <property type="entry name" value="3-OCTAPRENYL-4-HYDROXYBENZOATE CARBOXY-LYASE-RELATED"/>
    <property type="match status" value="1"/>
</dbReference>
<gene>
    <name evidence="5" type="ORF">KHM83_07410</name>
</gene>
<dbReference type="Pfam" id="PF20696">
    <property type="entry name" value="UbiD_C"/>
    <property type="match status" value="1"/>
</dbReference>
<dbReference type="SUPFAM" id="SSF143968">
    <property type="entry name" value="UbiD C-terminal domain-like"/>
    <property type="match status" value="2"/>
</dbReference>
<organism evidence="5 6">
    <name type="scientific">Fusibacter paucivorans</name>
    <dbReference type="NCBI Taxonomy" id="76009"/>
    <lineage>
        <taxon>Bacteria</taxon>
        <taxon>Bacillati</taxon>
        <taxon>Bacillota</taxon>
        <taxon>Clostridia</taxon>
        <taxon>Eubacteriales</taxon>
        <taxon>Eubacteriales Family XII. Incertae Sedis</taxon>
        <taxon>Fusibacter</taxon>
    </lineage>
</organism>